<evidence type="ECO:0000313" key="2">
    <source>
        <dbReference type="Proteomes" id="UP000461670"/>
    </source>
</evidence>
<sequence>MSHSTPSPALLHVSNCGTPAASAVASRLGLLEQAARDYGAAVVDIRDPALPGELRKRHWDHALDTLVREGGNIPPLWTRAQGAPTRLIGLTWVDEYQAILVRREDGPQELRGLAGGRLGVPRNGQVPVDFYAGLALRGFANGLALAGLSLDDARLVDVPITPVAQGTDSHGREVDALLGGQVDAVFVHGIEGVLAARQAGVAALVSLGDHPDPLVRSNAMAPRAITVHQALLDAHPGLIERYLAALIEASRWADAHPDEALAHFGVSGRHPLALLRQAYGQGPTRHYRPTLEAFAVDALRHHARFLETHGFIRPGLDIDAWIDPGPLQRATRRAAHARDTSSATA</sequence>
<dbReference type="Gene3D" id="3.40.190.270">
    <property type="match status" value="1"/>
</dbReference>
<protein>
    <submittedName>
        <fullName evidence="1">2'-hydroxybiphenyl-2-sulfinate desulfinase</fullName>
    </submittedName>
</protein>
<dbReference type="SUPFAM" id="SSF53850">
    <property type="entry name" value="Periplasmic binding protein-like II"/>
    <property type="match status" value="1"/>
</dbReference>
<dbReference type="Proteomes" id="UP000461670">
    <property type="component" value="Unassembled WGS sequence"/>
</dbReference>
<comment type="caution">
    <text evidence="1">The sequence shown here is derived from an EMBL/GenBank/DDBJ whole genome shotgun (WGS) entry which is preliminary data.</text>
</comment>
<proteinExistence type="predicted"/>
<evidence type="ECO:0000313" key="1">
    <source>
        <dbReference type="EMBL" id="KAF1020907.1"/>
    </source>
</evidence>
<accession>A0A7V8JPY3</accession>
<dbReference type="PANTHER" id="PTHR30024">
    <property type="entry name" value="ALIPHATIC SULFONATES-BINDING PROTEIN-RELATED"/>
    <property type="match status" value="1"/>
</dbReference>
<organism evidence="1 2">
    <name type="scientific">Paracidovorax wautersii</name>
    <dbReference type="NCBI Taxonomy" id="1177982"/>
    <lineage>
        <taxon>Bacteria</taxon>
        <taxon>Pseudomonadati</taxon>
        <taxon>Pseudomonadota</taxon>
        <taxon>Betaproteobacteria</taxon>
        <taxon>Burkholderiales</taxon>
        <taxon>Comamonadaceae</taxon>
        <taxon>Paracidovorax</taxon>
    </lineage>
</organism>
<reference evidence="2" key="1">
    <citation type="journal article" date="2020" name="MBio">
        <title>Horizontal gene transfer to a defensive symbiont with a reduced genome amongst a multipartite beetle microbiome.</title>
        <authorList>
            <person name="Waterworth S.C."/>
            <person name="Florez L.V."/>
            <person name="Rees E.R."/>
            <person name="Hertweck C."/>
            <person name="Kaltenpoth M."/>
            <person name="Kwan J.C."/>
        </authorList>
    </citation>
    <scope>NUCLEOTIDE SEQUENCE [LARGE SCALE GENOMIC DNA]</scope>
</reference>
<dbReference type="AlphaFoldDB" id="A0A7V8JPY3"/>
<dbReference type="Gene3D" id="3.40.190.10">
    <property type="entry name" value="Periplasmic binding protein-like II"/>
    <property type="match status" value="1"/>
</dbReference>
<dbReference type="EMBL" id="WNDQ01000028">
    <property type="protein sequence ID" value="KAF1020907.1"/>
    <property type="molecule type" value="Genomic_DNA"/>
</dbReference>
<gene>
    <name evidence="1" type="primary">soxB</name>
    <name evidence="1" type="ORF">GAK30_02186</name>
</gene>
<name>A0A7V8JPY3_9BURK</name>